<feature type="compositionally biased region" description="Polar residues" evidence="3">
    <location>
        <begin position="226"/>
        <end position="236"/>
    </location>
</feature>
<dbReference type="RefSeq" id="WP_244321002.1">
    <property type="nucleotide sequence ID" value="NZ_FNST01000002.1"/>
</dbReference>
<evidence type="ECO:0000259" key="4">
    <source>
        <dbReference type="Pfam" id="PF13649"/>
    </source>
</evidence>
<sequence length="264" mass="29095">MTEADFLTSTRASYNAIALDYDKQYRDELAAQTLERAVFAGFAELVRNAGGGPVADVGSGPGRVTAHLHELGLSVYGIDLSPAMVELARREHPGLRFEEGSMLSLDIADGTLAGVVAWYSTIHIPQERLPDVFAEFHRVLAPGGYALVGFQVGDEPKVYTEAFGHEVSLSFRRWQPDRIAELLAGAGLPVRARTFREPERWEPTPQAFLIARKPPLPLPPADDQTAGDQTAGNQTPKARPPKADVRRGSARRRPRCPRYPRYPR</sequence>
<keyword evidence="6" id="KW-1185">Reference proteome</keyword>
<keyword evidence="1 5" id="KW-0489">Methyltransferase</keyword>
<dbReference type="CDD" id="cd02440">
    <property type="entry name" value="AdoMet_MTases"/>
    <property type="match status" value="1"/>
</dbReference>
<evidence type="ECO:0000256" key="2">
    <source>
        <dbReference type="ARBA" id="ARBA00022679"/>
    </source>
</evidence>
<dbReference type="GO" id="GO:0008168">
    <property type="term" value="F:methyltransferase activity"/>
    <property type="evidence" value="ECO:0007669"/>
    <property type="project" value="UniProtKB-KW"/>
</dbReference>
<feature type="region of interest" description="Disordered" evidence="3">
    <location>
        <begin position="211"/>
        <end position="264"/>
    </location>
</feature>
<dbReference type="Gene3D" id="3.40.50.150">
    <property type="entry name" value="Vaccinia Virus protein VP39"/>
    <property type="match status" value="1"/>
</dbReference>
<dbReference type="PANTHER" id="PTHR43861:SF1">
    <property type="entry name" value="TRANS-ACONITATE 2-METHYLTRANSFERASE"/>
    <property type="match status" value="1"/>
</dbReference>
<dbReference type="InterPro" id="IPR029063">
    <property type="entry name" value="SAM-dependent_MTases_sf"/>
</dbReference>
<dbReference type="PANTHER" id="PTHR43861">
    <property type="entry name" value="TRANS-ACONITATE 2-METHYLTRANSFERASE-RELATED"/>
    <property type="match status" value="1"/>
</dbReference>
<feature type="compositionally biased region" description="Basic residues" evidence="3">
    <location>
        <begin position="248"/>
        <end position="264"/>
    </location>
</feature>
<dbReference type="EMBL" id="FNST01000002">
    <property type="protein sequence ID" value="SEC82254.1"/>
    <property type="molecule type" value="Genomic_DNA"/>
</dbReference>
<evidence type="ECO:0000313" key="6">
    <source>
        <dbReference type="Proteomes" id="UP000198609"/>
    </source>
</evidence>
<dbReference type="GO" id="GO:0017000">
    <property type="term" value="P:antibiotic biosynthetic process"/>
    <property type="evidence" value="ECO:0007669"/>
    <property type="project" value="UniProtKB-ARBA"/>
</dbReference>
<dbReference type="SUPFAM" id="SSF53335">
    <property type="entry name" value="S-adenosyl-L-methionine-dependent methyltransferases"/>
    <property type="match status" value="1"/>
</dbReference>
<dbReference type="GO" id="GO:0032259">
    <property type="term" value="P:methylation"/>
    <property type="evidence" value="ECO:0007669"/>
    <property type="project" value="UniProtKB-KW"/>
</dbReference>
<proteinExistence type="predicted"/>
<feature type="domain" description="Methyltransferase" evidence="4">
    <location>
        <begin position="54"/>
        <end position="144"/>
    </location>
</feature>
<gene>
    <name evidence="5" type="ORF">SAMN04490356_5663</name>
</gene>
<evidence type="ECO:0000256" key="3">
    <source>
        <dbReference type="SAM" id="MobiDB-lite"/>
    </source>
</evidence>
<dbReference type="InterPro" id="IPR041698">
    <property type="entry name" value="Methyltransf_25"/>
</dbReference>
<organism evidence="5 6">
    <name type="scientific">Streptomyces melanosporofaciens</name>
    <dbReference type="NCBI Taxonomy" id="67327"/>
    <lineage>
        <taxon>Bacteria</taxon>
        <taxon>Bacillati</taxon>
        <taxon>Actinomycetota</taxon>
        <taxon>Actinomycetes</taxon>
        <taxon>Kitasatosporales</taxon>
        <taxon>Streptomycetaceae</taxon>
        <taxon>Streptomyces</taxon>
        <taxon>Streptomyces violaceusniger group</taxon>
    </lineage>
</organism>
<protein>
    <submittedName>
        <fullName evidence="5">Methyltransferase domain-containing protein</fullName>
    </submittedName>
</protein>
<dbReference type="AlphaFoldDB" id="A0A1H4VPL9"/>
<reference evidence="6" key="1">
    <citation type="submission" date="2016-10" db="EMBL/GenBank/DDBJ databases">
        <authorList>
            <person name="Varghese N."/>
            <person name="Submissions S."/>
        </authorList>
    </citation>
    <scope>NUCLEOTIDE SEQUENCE [LARGE SCALE GENOMIC DNA]</scope>
    <source>
        <strain evidence="6">DSM 40318</strain>
    </source>
</reference>
<keyword evidence="2 5" id="KW-0808">Transferase</keyword>
<evidence type="ECO:0000256" key="1">
    <source>
        <dbReference type="ARBA" id="ARBA00022603"/>
    </source>
</evidence>
<dbReference type="Pfam" id="PF13649">
    <property type="entry name" value="Methyltransf_25"/>
    <property type="match status" value="1"/>
</dbReference>
<dbReference type="Proteomes" id="UP000198609">
    <property type="component" value="Unassembled WGS sequence"/>
</dbReference>
<name>A0A1H4VPL9_STRMJ</name>
<evidence type="ECO:0000313" key="5">
    <source>
        <dbReference type="EMBL" id="SEC82254.1"/>
    </source>
</evidence>
<accession>A0A1H4VPL9</accession>